<sequence>MSRVRISGTPASEEASVSNVGDTSRPRRGVTLSSAERRTLITLCLENRDGLSFQSMKKSFWTQMSAGLHGLTGRTYSWQSCRRCLLKWELAHPSPEGIPTLLSSNDDAPGASQRPRDTGRIVVNERNSGLVDTIGETAETEDDGRELSESPTRSSSEANDANDILPKTPIQPIRRDLSRPQCQMVEGETCERTCEQMETTMDNFRSQINSLSDILPMDPEERENIHRAFELLNDQVRTALKRYQGGID</sequence>
<keyword evidence="3" id="KW-1185">Reference proteome</keyword>
<gene>
    <name evidence="2" type="ORF">N7468_004021</name>
</gene>
<evidence type="ECO:0000313" key="2">
    <source>
        <dbReference type="EMBL" id="KAJ5239402.1"/>
    </source>
</evidence>
<feature type="compositionally biased region" description="Polar residues" evidence="1">
    <location>
        <begin position="149"/>
        <end position="159"/>
    </location>
</feature>
<reference evidence="2" key="2">
    <citation type="journal article" date="2023" name="IMA Fungus">
        <title>Comparative genomic study of the Penicillium genus elucidates a diverse pangenome and 15 lateral gene transfer events.</title>
        <authorList>
            <person name="Petersen C."/>
            <person name="Sorensen T."/>
            <person name="Nielsen M.R."/>
            <person name="Sondergaard T.E."/>
            <person name="Sorensen J.L."/>
            <person name="Fitzpatrick D.A."/>
            <person name="Frisvad J.C."/>
            <person name="Nielsen K.L."/>
        </authorList>
    </citation>
    <scope>NUCLEOTIDE SEQUENCE</scope>
    <source>
        <strain evidence="2">IBT 19713</strain>
    </source>
</reference>
<comment type="caution">
    <text evidence="2">The sequence shown here is derived from an EMBL/GenBank/DDBJ whole genome shotgun (WGS) entry which is preliminary data.</text>
</comment>
<dbReference type="EMBL" id="JAPQKS010000003">
    <property type="protein sequence ID" value="KAJ5239402.1"/>
    <property type="molecule type" value="Genomic_DNA"/>
</dbReference>
<dbReference type="RefSeq" id="XP_058332321.1">
    <property type="nucleotide sequence ID" value="XM_058473318.1"/>
</dbReference>
<dbReference type="OrthoDB" id="4366831at2759"/>
<feature type="region of interest" description="Disordered" evidence="1">
    <location>
        <begin position="97"/>
        <end position="167"/>
    </location>
</feature>
<name>A0A9W9P7V3_9EURO</name>
<dbReference type="AlphaFoldDB" id="A0A9W9P7V3"/>
<feature type="region of interest" description="Disordered" evidence="1">
    <location>
        <begin position="1"/>
        <end position="31"/>
    </location>
</feature>
<organism evidence="2 3">
    <name type="scientific">Penicillium chermesinum</name>
    <dbReference type="NCBI Taxonomy" id="63820"/>
    <lineage>
        <taxon>Eukaryota</taxon>
        <taxon>Fungi</taxon>
        <taxon>Dikarya</taxon>
        <taxon>Ascomycota</taxon>
        <taxon>Pezizomycotina</taxon>
        <taxon>Eurotiomycetes</taxon>
        <taxon>Eurotiomycetidae</taxon>
        <taxon>Eurotiales</taxon>
        <taxon>Aspergillaceae</taxon>
        <taxon>Penicillium</taxon>
    </lineage>
</organism>
<dbReference type="GeneID" id="83200621"/>
<protein>
    <submittedName>
        <fullName evidence="2">Uncharacterized protein</fullName>
    </submittedName>
</protein>
<accession>A0A9W9P7V3</accession>
<reference evidence="2" key="1">
    <citation type="submission" date="2022-11" db="EMBL/GenBank/DDBJ databases">
        <authorList>
            <person name="Petersen C."/>
        </authorList>
    </citation>
    <scope>NUCLEOTIDE SEQUENCE</scope>
    <source>
        <strain evidence="2">IBT 19713</strain>
    </source>
</reference>
<proteinExistence type="predicted"/>
<dbReference type="Proteomes" id="UP001150941">
    <property type="component" value="Unassembled WGS sequence"/>
</dbReference>
<evidence type="ECO:0000256" key="1">
    <source>
        <dbReference type="SAM" id="MobiDB-lite"/>
    </source>
</evidence>
<evidence type="ECO:0000313" key="3">
    <source>
        <dbReference type="Proteomes" id="UP001150941"/>
    </source>
</evidence>